<evidence type="ECO:0000313" key="4">
    <source>
        <dbReference type="RefSeq" id="XP_026288571.1"/>
    </source>
</evidence>
<sequence>MQNSIQLYDYILDKPTKRLELIENTTDDGGSDIPASVDAFLSSVVEAYGMVGEMTSSDKQQVALRLATVKEKGVQCNHETIGGSFDSVKWKCIVKGIMETLSNTVESSRRTQMLRQVQLCEHNLNGILKGEFIEIIVIEFKRLLMNTARLLEYIHKYISWGTLKGLRVQNTLLLCASQIQKLFPLLLRALEAAHQLSEQCIEAKDYMVQRMKTCFLKIKNIIKGEVVEELDESDDLGGGLFISHMDQALSLLAVFDSNSESSASSCQWKLSVEALLQHAMSIAQIASQFDFKMIHASGEKILRESENLEKECKDPSSNPSVRKLHSLSLSNALEELEQRVCACVLKMYLQVFSDPYLPLHTLCMQSSENQMEGNPRKADDLSGAISNFDTHTDRILQVAVFAIACSEDRNRVLGIRSCLASLESLEAHLVPALCTMYLKQVPKQRVLASLLVEHWKSEVKLMRQLIDGIIDPAALAQVTHNVIWNPTAIIKKSIMTGRTLEQSELTKLVKSVVSNSEVLSDQLQASAEELGFVQHTLAWSSLKDLILAVREGKAVLRKIEELDLSLSVDRILKRCELLVSCVGKIQPLLEEIDDPEPKNSSPQNVECSLRPRAEAMPSKTSAIKHRSLKKHLIRLGLPSDAEIDLDTTDSANQFDLMHSVMDKTSAQPRFLTSFLYNEKRKSSFQNTTAMSRSFHIFSRKLATPGVNILQQTLSIDVPKLAGLSETLKCKSNSTQPIPPLPQRRFDHTEKDLEGENASGNIDTPERMQDLIRVQNRIDFVKTSAQCDQSLFSHLVL</sequence>
<reference evidence="4" key="1">
    <citation type="submission" date="2025-08" db="UniProtKB">
        <authorList>
            <consortium name="RefSeq"/>
        </authorList>
    </citation>
    <scope>IDENTIFICATION</scope>
    <source>
        <tissue evidence="4">Whole organism</tissue>
    </source>
</reference>
<name>A0A6J1TCM0_FRAOC</name>
<proteinExistence type="predicted"/>
<dbReference type="KEGG" id="foc:113213666"/>
<dbReference type="RefSeq" id="XP_026288571.1">
    <property type="nucleotide sequence ID" value="XM_026432786.2"/>
</dbReference>
<keyword evidence="2" id="KW-0963">Cytoplasm</keyword>
<evidence type="ECO:0000256" key="1">
    <source>
        <dbReference type="ARBA" id="ARBA00004496"/>
    </source>
</evidence>
<protein>
    <submittedName>
        <fullName evidence="4">Serendipity locus protein alpha-like isoform X1</fullName>
    </submittedName>
</protein>
<gene>
    <name evidence="4" type="primary">LOC113213666</name>
</gene>
<dbReference type="GeneID" id="113213666"/>
<dbReference type="Gene3D" id="1.20.120.810">
    <property type="entry name" value="Vinculin, Vh2 four-helix bundle"/>
    <property type="match status" value="1"/>
</dbReference>
<dbReference type="InterPro" id="IPR008837">
    <property type="entry name" value="Serendipity_A"/>
</dbReference>
<dbReference type="GO" id="GO:0016477">
    <property type="term" value="P:cell migration"/>
    <property type="evidence" value="ECO:0007669"/>
    <property type="project" value="TreeGrafter"/>
</dbReference>
<dbReference type="GO" id="GO:0005912">
    <property type="term" value="C:adherens junction"/>
    <property type="evidence" value="ECO:0007669"/>
    <property type="project" value="TreeGrafter"/>
</dbReference>
<accession>A0A6J1TCM0</accession>
<dbReference type="OrthoDB" id="8192501at2759"/>
<dbReference type="PANTHER" id="PTHR18914:SF33">
    <property type="entry name" value="RE47911P-RELATED"/>
    <property type="match status" value="1"/>
</dbReference>
<dbReference type="AlphaFoldDB" id="A0A6J1TCM0"/>
<organism evidence="3 4">
    <name type="scientific">Frankliniella occidentalis</name>
    <name type="common">Western flower thrips</name>
    <name type="synonym">Euthrips occidentalis</name>
    <dbReference type="NCBI Taxonomy" id="133901"/>
    <lineage>
        <taxon>Eukaryota</taxon>
        <taxon>Metazoa</taxon>
        <taxon>Ecdysozoa</taxon>
        <taxon>Arthropoda</taxon>
        <taxon>Hexapoda</taxon>
        <taxon>Insecta</taxon>
        <taxon>Pterygota</taxon>
        <taxon>Neoptera</taxon>
        <taxon>Paraneoptera</taxon>
        <taxon>Thysanoptera</taxon>
        <taxon>Terebrantia</taxon>
        <taxon>Thripoidea</taxon>
        <taxon>Thripidae</taxon>
        <taxon>Frankliniella</taxon>
    </lineage>
</organism>
<dbReference type="GO" id="GO:0098609">
    <property type="term" value="P:cell-cell adhesion"/>
    <property type="evidence" value="ECO:0007669"/>
    <property type="project" value="TreeGrafter"/>
</dbReference>
<dbReference type="GO" id="GO:0005737">
    <property type="term" value="C:cytoplasm"/>
    <property type="evidence" value="ECO:0007669"/>
    <property type="project" value="UniProtKB-SubCell"/>
</dbReference>
<evidence type="ECO:0000313" key="3">
    <source>
        <dbReference type="Proteomes" id="UP000504606"/>
    </source>
</evidence>
<dbReference type="PANTHER" id="PTHR18914">
    <property type="entry name" value="ALPHA CATENIN"/>
    <property type="match status" value="1"/>
</dbReference>
<dbReference type="GO" id="GO:0008013">
    <property type="term" value="F:beta-catenin binding"/>
    <property type="evidence" value="ECO:0007669"/>
    <property type="project" value="TreeGrafter"/>
</dbReference>
<dbReference type="GO" id="GO:0007349">
    <property type="term" value="P:cellularization"/>
    <property type="evidence" value="ECO:0007669"/>
    <property type="project" value="InterPro"/>
</dbReference>
<comment type="subcellular location">
    <subcellularLocation>
        <location evidence="1">Cytoplasm</location>
    </subcellularLocation>
</comment>
<dbReference type="Proteomes" id="UP000504606">
    <property type="component" value="Unplaced"/>
</dbReference>
<dbReference type="GO" id="GO:0016342">
    <property type="term" value="C:catenin complex"/>
    <property type="evidence" value="ECO:0007669"/>
    <property type="project" value="TreeGrafter"/>
</dbReference>
<dbReference type="Pfam" id="PF05482">
    <property type="entry name" value="Serendipity_A"/>
    <property type="match status" value="1"/>
</dbReference>
<evidence type="ECO:0000256" key="2">
    <source>
        <dbReference type="ARBA" id="ARBA00022490"/>
    </source>
</evidence>
<keyword evidence="3" id="KW-1185">Reference proteome</keyword>
<dbReference type="GO" id="GO:0051015">
    <property type="term" value="F:actin filament binding"/>
    <property type="evidence" value="ECO:0007669"/>
    <property type="project" value="TreeGrafter"/>
</dbReference>